<feature type="binding site" description="axial binding residue" evidence="7">
    <location>
        <position position="70"/>
    </location>
    <ligand>
        <name>heme c</name>
        <dbReference type="ChEBI" id="CHEBI:61717"/>
    </ligand>
    <ligandPart>
        <name>Fe</name>
        <dbReference type="ChEBI" id="CHEBI:18248"/>
    </ligandPart>
</feature>
<dbReference type="AlphaFoldDB" id="A0A0Q3THT1"/>
<dbReference type="InterPro" id="IPR036909">
    <property type="entry name" value="Cyt_c-like_dom_sf"/>
</dbReference>
<evidence type="ECO:0000256" key="2">
    <source>
        <dbReference type="ARBA" id="ARBA00022617"/>
    </source>
</evidence>
<reference evidence="11 12" key="1">
    <citation type="submission" date="2015-09" db="EMBL/GenBank/DDBJ databases">
        <title>Genome sequencing project for genomic taxonomy and phylogenomics of Bacillus-like bacteria.</title>
        <authorList>
            <person name="Liu B."/>
            <person name="Wang J."/>
            <person name="Zhu Y."/>
            <person name="Liu G."/>
            <person name="Chen Q."/>
            <person name="Chen Z."/>
            <person name="Lan J."/>
            <person name="Che J."/>
            <person name="Ge C."/>
            <person name="Shi H."/>
            <person name="Pan Z."/>
            <person name="Liu X."/>
        </authorList>
    </citation>
    <scope>NUCLEOTIDE SEQUENCE [LARGE SCALE GENOMIC DNA]</scope>
    <source>
        <strain evidence="11 12">LMG 18435</strain>
    </source>
</reference>
<feature type="binding site" description="covalent" evidence="6">
    <location>
        <position position="66"/>
    </location>
    <ligand>
        <name>heme c</name>
        <dbReference type="ChEBI" id="CHEBI:61717"/>
    </ligand>
</feature>
<dbReference type="GO" id="GO:0009055">
    <property type="term" value="F:electron transfer activity"/>
    <property type="evidence" value="ECO:0007669"/>
    <property type="project" value="InterPro"/>
</dbReference>
<protein>
    <submittedName>
        <fullName evidence="11">Cytochrome C</fullName>
    </submittedName>
</protein>
<feature type="region of interest" description="Disordered" evidence="8">
    <location>
        <begin position="34"/>
        <end position="58"/>
    </location>
</feature>
<feature type="compositionally biased region" description="Basic and acidic residues" evidence="8">
    <location>
        <begin position="34"/>
        <end position="45"/>
    </location>
</feature>
<dbReference type="PROSITE" id="PS51007">
    <property type="entry name" value="CYTC"/>
    <property type="match status" value="1"/>
</dbReference>
<dbReference type="Proteomes" id="UP000051888">
    <property type="component" value="Unassembled WGS sequence"/>
</dbReference>
<gene>
    <name evidence="11" type="ORF">AN964_08435</name>
</gene>
<keyword evidence="4" id="KW-0249">Electron transport</keyword>
<evidence type="ECO:0000256" key="7">
    <source>
        <dbReference type="PIRSR" id="PIRSR000025-2"/>
    </source>
</evidence>
<name>A0A0Q3THT1_9BACI</name>
<dbReference type="Gene3D" id="1.10.760.10">
    <property type="entry name" value="Cytochrome c-like domain"/>
    <property type="match status" value="1"/>
</dbReference>
<feature type="binding site" description="axial binding residue" evidence="7">
    <location>
        <position position="106"/>
    </location>
    <ligand>
        <name>heme c</name>
        <dbReference type="ChEBI" id="CHEBI:61717"/>
    </ligand>
    <ligandPart>
        <name>Fe</name>
        <dbReference type="ChEBI" id="CHEBI:18248"/>
    </ligandPart>
</feature>
<evidence type="ECO:0000256" key="6">
    <source>
        <dbReference type="PIRSR" id="PIRSR000025-1"/>
    </source>
</evidence>
<accession>A0A0Q3THT1</accession>
<keyword evidence="12" id="KW-1185">Reference proteome</keyword>
<dbReference type="PANTHER" id="PTHR37823">
    <property type="entry name" value="CYTOCHROME C-553-LIKE"/>
    <property type="match status" value="1"/>
</dbReference>
<feature type="binding site" description="covalent" evidence="6">
    <location>
        <position position="69"/>
    </location>
    <ligand>
        <name>heme c</name>
        <dbReference type="ChEBI" id="CHEBI:61717"/>
    </ligand>
</feature>
<feature type="domain" description="Cytochrome c" evidence="10">
    <location>
        <begin position="36"/>
        <end position="127"/>
    </location>
</feature>
<dbReference type="NCBIfam" id="NF045773">
    <property type="entry name" value="cytochro_C550"/>
    <property type="match status" value="1"/>
</dbReference>
<dbReference type="OrthoDB" id="7933886at2"/>
<evidence type="ECO:0000256" key="9">
    <source>
        <dbReference type="SAM" id="Phobius"/>
    </source>
</evidence>
<proteinExistence type="predicted"/>
<dbReference type="SUPFAM" id="SSF46626">
    <property type="entry name" value="Cytochrome c"/>
    <property type="match status" value="1"/>
</dbReference>
<comment type="caution">
    <text evidence="11">The sequence shown here is derived from an EMBL/GenBank/DDBJ whole genome shotgun (WGS) entry which is preliminary data.</text>
</comment>
<dbReference type="PATRIC" id="fig|157838.3.peg.1850"/>
<organism evidence="11 12">
    <name type="scientific">Heyndrickxia shackletonii</name>
    <dbReference type="NCBI Taxonomy" id="157838"/>
    <lineage>
        <taxon>Bacteria</taxon>
        <taxon>Bacillati</taxon>
        <taxon>Bacillota</taxon>
        <taxon>Bacilli</taxon>
        <taxon>Bacillales</taxon>
        <taxon>Bacillaceae</taxon>
        <taxon>Heyndrickxia</taxon>
    </lineage>
</organism>
<evidence type="ECO:0000256" key="8">
    <source>
        <dbReference type="SAM" id="MobiDB-lite"/>
    </source>
</evidence>
<keyword evidence="5 7" id="KW-0408">Iron</keyword>
<dbReference type="InterPro" id="IPR012218">
    <property type="entry name" value="Cyt_c_BACSU-c550-type"/>
</dbReference>
<dbReference type="Pfam" id="PF13442">
    <property type="entry name" value="Cytochrome_CBB3"/>
    <property type="match status" value="1"/>
</dbReference>
<evidence type="ECO:0000256" key="1">
    <source>
        <dbReference type="ARBA" id="ARBA00022448"/>
    </source>
</evidence>
<evidence type="ECO:0000256" key="3">
    <source>
        <dbReference type="ARBA" id="ARBA00022723"/>
    </source>
</evidence>
<comment type="PTM">
    <text evidence="6">Binds 1 heme c group covalently per subunit.</text>
</comment>
<keyword evidence="1" id="KW-0813">Transport</keyword>
<dbReference type="InterPro" id="IPR051811">
    <property type="entry name" value="Cytochrome_c550/c551-like"/>
</dbReference>
<evidence type="ECO:0000313" key="12">
    <source>
        <dbReference type="Proteomes" id="UP000051888"/>
    </source>
</evidence>
<feature type="transmembrane region" description="Helical" evidence="9">
    <location>
        <begin position="6"/>
        <end position="25"/>
    </location>
</feature>
<evidence type="ECO:0000256" key="5">
    <source>
        <dbReference type="ARBA" id="ARBA00023004"/>
    </source>
</evidence>
<keyword evidence="9" id="KW-1133">Transmembrane helix</keyword>
<dbReference type="STRING" id="157838.AN964_08435"/>
<dbReference type="PIRSF" id="PIRSF000025">
    <property type="entry name" value="Cytc_Bsub_c550"/>
    <property type="match status" value="1"/>
</dbReference>
<dbReference type="RefSeq" id="WP_055739250.1">
    <property type="nucleotide sequence ID" value="NZ_JAAIWL010000011.1"/>
</dbReference>
<keyword evidence="9" id="KW-0472">Membrane</keyword>
<dbReference type="GO" id="GO:0020037">
    <property type="term" value="F:heme binding"/>
    <property type="evidence" value="ECO:0007669"/>
    <property type="project" value="InterPro"/>
</dbReference>
<evidence type="ECO:0000313" key="11">
    <source>
        <dbReference type="EMBL" id="KQL53520.1"/>
    </source>
</evidence>
<dbReference type="GO" id="GO:0016020">
    <property type="term" value="C:membrane"/>
    <property type="evidence" value="ECO:0007669"/>
    <property type="project" value="InterPro"/>
</dbReference>
<dbReference type="InterPro" id="IPR009056">
    <property type="entry name" value="Cyt_c-like_dom"/>
</dbReference>
<keyword evidence="9" id="KW-0812">Transmembrane</keyword>
<keyword evidence="2 6" id="KW-0349">Heme</keyword>
<sequence>MKRNPAIPYIFIMLLGIVLVFFLSVKGLGDAKEIAKDNKKGDAKTEAPAGQTGGKFDPESFAKTTCISCHGNNLEGNVGPNLHGIGKKISKDEIKNVLKNGKNGGMPAGLVPAENIDAMADWLSKLK</sequence>
<keyword evidence="3 7" id="KW-0479">Metal-binding</keyword>
<dbReference type="PANTHER" id="PTHR37823:SF2">
    <property type="entry name" value="CYTOCHROME C-550"/>
    <property type="match status" value="1"/>
</dbReference>
<evidence type="ECO:0000256" key="4">
    <source>
        <dbReference type="ARBA" id="ARBA00022982"/>
    </source>
</evidence>
<dbReference type="EMBL" id="LJJC01000004">
    <property type="protein sequence ID" value="KQL53520.1"/>
    <property type="molecule type" value="Genomic_DNA"/>
</dbReference>
<dbReference type="GO" id="GO:0005506">
    <property type="term" value="F:iron ion binding"/>
    <property type="evidence" value="ECO:0007669"/>
    <property type="project" value="InterPro"/>
</dbReference>
<dbReference type="InterPro" id="IPR054780">
    <property type="entry name" value="Cytochro_C550_firm"/>
</dbReference>
<evidence type="ECO:0000259" key="10">
    <source>
        <dbReference type="PROSITE" id="PS51007"/>
    </source>
</evidence>